<protein>
    <recommendedName>
        <fullName evidence="2">3-hydroxyisobutyryl-CoA hydrolase</fullName>
        <ecNumber evidence="2">3.1.2.4</ecNumber>
    </recommendedName>
</protein>
<name>A0A941IB48_9BACI</name>
<dbReference type="EMBL" id="JAGSOT010000020">
    <property type="protein sequence ID" value="MBR7796037.1"/>
    <property type="molecule type" value="Genomic_DNA"/>
</dbReference>
<keyword evidence="3" id="KW-0378">Hydrolase</keyword>
<accession>A0A941IB48</accession>
<sequence>MEEEVLFSTNHNGVATITLNRPKAINSLNYEMLVPIRKKLTAWEQDDTICIVILKGAGPKGFCAGGDIKTLYQAKNNQESYEQAITFFKEEYLTDQLVASFSKPILAILDGIVMGGGVGLSYGASHRVVTERSKWAMPEMNISFFPDVGAAYFLNKAPGYIGRYLALTATIITATDILYANGADAAVSSDQLDSLETQIMQTNWYQEEDKMARLDHLLKTCETVSLQEGELASKQAKIDQHFSYETVEEIINSLESDGSEFASRTKELLLTKSPISLKVTLNQIIKGQNKTLEECLETDLILAKNFLKTEDFYEGVRSVVIDKDKNPQYHYQQLSDVSSTVVQSFFTID</sequence>
<comment type="caution">
    <text evidence="5">The sequence shown here is derived from an EMBL/GenBank/DDBJ whole genome shotgun (WGS) entry which is preliminary data.</text>
</comment>
<dbReference type="InterPro" id="IPR029045">
    <property type="entry name" value="ClpP/crotonase-like_dom_sf"/>
</dbReference>
<evidence type="ECO:0000259" key="4">
    <source>
        <dbReference type="Pfam" id="PF16113"/>
    </source>
</evidence>
<evidence type="ECO:0000313" key="5">
    <source>
        <dbReference type="EMBL" id="MBR7796037.1"/>
    </source>
</evidence>
<dbReference type="PANTHER" id="PTHR43176:SF3">
    <property type="entry name" value="3-HYDROXYISOBUTYRYL-COA HYDROLASE, MITOCHONDRIAL"/>
    <property type="match status" value="1"/>
</dbReference>
<comment type="catalytic activity">
    <reaction evidence="1">
        <text>3-hydroxy-2-methylpropanoyl-CoA + H2O = 3-hydroxy-2-methylpropanoate + CoA + H(+)</text>
        <dbReference type="Rhea" id="RHEA:20888"/>
        <dbReference type="ChEBI" id="CHEBI:11805"/>
        <dbReference type="ChEBI" id="CHEBI:15377"/>
        <dbReference type="ChEBI" id="CHEBI:15378"/>
        <dbReference type="ChEBI" id="CHEBI:57287"/>
        <dbReference type="ChEBI" id="CHEBI:57340"/>
        <dbReference type="EC" id="3.1.2.4"/>
    </reaction>
</comment>
<dbReference type="Gene3D" id="3.90.226.10">
    <property type="entry name" value="2-enoyl-CoA Hydratase, Chain A, domain 1"/>
    <property type="match status" value="1"/>
</dbReference>
<reference evidence="5" key="1">
    <citation type="submission" date="2021-04" db="EMBL/GenBank/DDBJ databases">
        <title>Isolation and polyphasic classification of algal microorganism.</title>
        <authorList>
            <person name="Wang S."/>
        </authorList>
    </citation>
    <scope>NUCLEOTIDE SEQUENCE</scope>
    <source>
        <strain evidence="5">720a</strain>
    </source>
</reference>
<organism evidence="5 6">
    <name type="scientific">Virgibacillus salarius</name>
    <dbReference type="NCBI Taxonomy" id="447199"/>
    <lineage>
        <taxon>Bacteria</taxon>
        <taxon>Bacillati</taxon>
        <taxon>Bacillota</taxon>
        <taxon>Bacilli</taxon>
        <taxon>Bacillales</taxon>
        <taxon>Bacillaceae</taxon>
        <taxon>Virgibacillus</taxon>
    </lineage>
</organism>
<evidence type="ECO:0000313" key="6">
    <source>
        <dbReference type="Proteomes" id="UP000675284"/>
    </source>
</evidence>
<proteinExistence type="predicted"/>
<keyword evidence="6" id="KW-1185">Reference proteome</keyword>
<dbReference type="EC" id="3.1.2.4" evidence="2"/>
<gene>
    <name evidence="5" type="ORF">KCX74_08265</name>
</gene>
<evidence type="ECO:0000256" key="1">
    <source>
        <dbReference type="ARBA" id="ARBA00001709"/>
    </source>
</evidence>
<dbReference type="Proteomes" id="UP000675284">
    <property type="component" value="Unassembled WGS sequence"/>
</dbReference>
<dbReference type="InterPro" id="IPR045004">
    <property type="entry name" value="ECH_dom"/>
</dbReference>
<dbReference type="Pfam" id="PF16113">
    <property type="entry name" value="ECH_2"/>
    <property type="match status" value="1"/>
</dbReference>
<dbReference type="CDD" id="cd06558">
    <property type="entry name" value="crotonase-like"/>
    <property type="match status" value="1"/>
</dbReference>
<dbReference type="SUPFAM" id="SSF52096">
    <property type="entry name" value="ClpP/crotonase"/>
    <property type="match status" value="1"/>
</dbReference>
<feature type="domain" description="Enoyl-CoA hydratase/isomerase" evidence="4">
    <location>
        <begin position="15"/>
        <end position="346"/>
    </location>
</feature>
<evidence type="ECO:0000256" key="2">
    <source>
        <dbReference type="ARBA" id="ARBA00011915"/>
    </source>
</evidence>
<dbReference type="GO" id="GO:0006574">
    <property type="term" value="P:L-valine catabolic process"/>
    <property type="evidence" value="ECO:0007669"/>
    <property type="project" value="TreeGrafter"/>
</dbReference>
<dbReference type="NCBIfam" id="NF004127">
    <property type="entry name" value="PRK05617.1"/>
    <property type="match status" value="1"/>
</dbReference>
<evidence type="ECO:0000256" key="3">
    <source>
        <dbReference type="ARBA" id="ARBA00022801"/>
    </source>
</evidence>
<dbReference type="PANTHER" id="PTHR43176">
    <property type="entry name" value="3-HYDROXYISOBUTYRYL-COA HYDROLASE-RELATED"/>
    <property type="match status" value="1"/>
</dbReference>
<dbReference type="RefSeq" id="WP_166530243.1">
    <property type="nucleotide sequence ID" value="NZ_JAGSOT010000020.1"/>
</dbReference>
<dbReference type="GO" id="GO:0003860">
    <property type="term" value="F:3-hydroxyisobutyryl-CoA hydrolase activity"/>
    <property type="evidence" value="ECO:0007669"/>
    <property type="project" value="UniProtKB-EC"/>
</dbReference>
<dbReference type="AlphaFoldDB" id="A0A941IB48"/>
<dbReference type="InterPro" id="IPR032259">
    <property type="entry name" value="HIBYL-CoA-H"/>
</dbReference>